<dbReference type="InterPro" id="IPR046471">
    <property type="entry name" value="IntS14_C"/>
</dbReference>
<name>A0A813S643_9BILA</name>
<comment type="subcellular location">
    <subcellularLocation>
        <location evidence="1">Nucleus</location>
    </subcellularLocation>
</comment>
<sequence length="540" mass="61708">MPTILLIDCSLGMAERFSFVTKQQNNMATTMNIEKRSLVAKIIESLMTNTNSPTKLETIALVFFAGRDTIKIVQHFTKNTDDIIKSVQKLPIFGDFSLKSAIDFAKKYLTTTFGGQRSQKILVFTDSSHRDDDPIKESTYNNSNQMDIDLRKVITNDERDKTSLSNSTTDISFVCIRKPSSSDRARLEDITEQTQCSFSKIYWLLNRDVENNTTITNEMIQDVITQIKSDIMDVFISILKCGHYESQLAVYPKIKPAILQTTGELLQPSNTLTVNGFIELSSIRSAMATSKHILLPIQRYTRPQPPMPMFATKKSAISSSSSSSTTATANSSLTTQKKSNAANNFYYLLLISLKKEKSAALISVNDQWFGAIHCQKFERKKKSSRLILSVFEPGDCIPWISSFERLGPYALVFPPANNSELVYKKQQWPVKPFARSYTETFLIWCRQNNFQNDINKFVRASAKLPDKVNIFHRELNKICRGAFIYGLRDRLFHLLRQLFQHQIQTNKIKPDGIKYVQNVIMYMNRLSSSDRYIKYEETSA</sequence>
<evidence type="ECO:0000256" key="2">
    <source>
        <dbReference type="ARBA" id="ARBA00016816"/>
    </source>
</evidence>
<dbReference type="GO" id="GO:0034472">
    <property type="term" value="P:snRNA 3'-end processing"/>
    <property type="evidence" value="ECO:0007669"/>
    <property type="project" value="TreeGrafter"/>
</dbReference>
<dbReference type="InterPro" id="IPR039841">
    <property type="entry name" value="INTS14"/>
</dbReference>
<keyword evidence="3" id="KW-0539">Nucleus</keyword>
<dbReference type="InterPro" id="IPR036465">
    <property type="entry name" value="vWFA_dom_sf"/>
</dbReference>
<accession>A0A813S643</accession>
<dbReference type="PROSITE" id="PS50234">
    <property type="entry name" value="VWFA"/>
    <property type="match status" value="1"/>
</dbReference>
<comment type="similarity">
    <text evidence="4">Belongs to the Integrator subunit 14 family.</text>
</comment>
<organism evidence="6 7">
    <name type="scientific">Rotaria sordida</name>
    <dbReference type="NCBI Taxonomy" id="392033"/>
    <lineage>
        <taxon>Eukaryota</taxon>
        <taxon>Metazoa</taxon>
        <taxon>Spiralia</taxon>
        <taxon>Gnathifera</taxon>
        <taxon>Rotifera</taxon>
        <taxon>Eurotatoria</taxon>
        <taxon>Bdelloidea</taxon>
        <taxon>Philodinida</taxon>
        <taxon>Philodinidae</taxon>
        <taxon>Rotaria</taxon>
    </lineage>
</organism>
<dbReference type="EMBL" id="CAJNOL010000050">
    <property type="protein sequence ID" value="CAF0790666.1"/>
    <property type="molecule type" value="Genomic_DNA"/>
</dbReference>
<dbReference type="Pfam" id="PF19435">
    <property type="entry name" value="IntS14_b-barrel"/>
    <property type="match status" value="1"/>
</dbReference>
<protein>
    <recommendedName>
        <fullName evidence="2">Integrator complex subunit 14</fullName>
    </recommendedName>
</protein>
<dbReference type="Pfam" id="PF13519">
    <property type="entry name" value="VWA_2"/>
    <property type="match status" value="1"/>
</dbReference>
<evidence type="ECO:0000313" key="6">
    <source>
        <dbReference type="EMBL" id="CAF0790666.1"/>
    </source>
</evidence>
<evidence type="ECO:0000259" key="5">
    <source>
        <dbReference type="PROSITE" id="PS50234"/>
    </source>
</evidence>
<dbReference type="InterPro" id="IPR045814">
    <property type="entry name" value="IntS14_b-barrel"/>
</dbReference>
<gene>
    <name evidence="6" type="ORF">JXQ802_LOCUS3721</name>
</gene>
<reference evidence="6" key="1">
    <citation type="submission" date="2021-02" db="EMBL/GenBank/DDBJ databases">
        <authorList>
            <person name="Nowell W R."/>
        </authorList>
    </citation>
    <scope>NUCLEOTIDE SEQUENCE</scope>
</reference>
<evidence type="ECO:0000256" key="1">
    <source>
        <dbReference type="ARBA" id="ARBA00004123"/>
    </source>
</evidence>
<proteinExistence type="inferred from homology"/>
<dbReference type="AlphaFoldDB" id="A0A813S643"/>
<dbReference type="InterPro" id="IPR002035">
    <property type="entry name" value="VWF_A"/>
</dbReference>
<evidence type="ECO:0000256" key="4">
    <source>
        <dbReference type="ARBA" id="ARBA00061449"/>
    </source>
</evidence>
<evidence type="ECO:0000313" key="7">
    <source>
        <dbReference type="Proteomes" id="UP000663870"/>
    </source>
</evidence>
<keyword evidence="7" id="KW-1185">Reference proteome</keyword>
<dbReference type="Gene3D" id="3.40.50.410">
    <property type="entry name" value="von Willebrand factor, type A domain"/>
    <property type="match status" value="1"/>
</dbReference>
<dbReference type="GO" id="GO:0032039">
    <property type="term" value="C:integrator complex"/>
    <property type="evidence" value="ECO:0007669"/>
    <property type="project" value="InterPro"/>
</dbReference>
<dbReference type="Pfam" id="PF20504">
    <property type="entry name" value="IntS14_C"/>
    <property type="match status" value="1"/>
</dbReference>
<dbReference type="Proteomes" id="UP000663870">
    <property type="component" value="Unassembled WGS sequence"/>
</dbReference>
<dbReference type="PANTHER" id="PTHR13532">
    <property type="match status" value="1"/>
</dbReference>
<dbReference type="PANTHER" id="PTHR13532:SF3">
    <property type="entry name" value="INTEGRATOR COMPLEX SUBUNIT 14"/>
    <property type="match status" value="1"/>
</dbReference>
<feature type="domain" description="VWFA" evidence="5">
    <location>
        <begin position="2"/>
        <end position="223"/>
    </location>
</feature>
<dbReference type="SUPFAM" id="SSF53300">
    <property type="entry name" value="vWA-like"/>
    <property type="match status" value="1"/>
</dbReference>
<comment type="caution">
    <text evidence="6">The sequence shown here is derived from an EMBL/GenBank/DDBJ whole genome shotgun (WGS) entry which is preliminary data.</text>
</comment>
<evidence type="ECO:0000256" key="3">
    <source>
        <dbReference type="ARBA" id="ARBA00023242"/>
    </source>
</evidence>